<sequence>MSFSSYDIPPQENKGKWFRSHLLGREIELGELYSLGSNDLDLLMAETAEIRSDLDFKEKNIGKFRTAGYFLELARIIEKRKLLES</sequence>
<dbReference type="RefSeq" id="WP_032523756.1">
    <property type="nucleotide sequence ID" value="NZ_CP138934.1"/>
</dbReference>
<protein>
    <submittedName>
        <fullName evidence="1">Uncharacterized protein</fullName>
    </submittedName>
</protein>
<dbReference type="Proteomes" id="UP000030598">
    <property type="component" value="Unassembled WGS sequence"/>
</dbReference>
<dbReference type="EMBL" id="JNAH01000002">
    <property type="protein sequence ID" value="KGF89013.1"/>
    <property type="molecule type" value="Genomic_DNA"/>
</dbReference>
<evidence type="ECO:0000313" key="1">
    <source>
        <dbReference type="EMBL" id="KGF89013.1"/>
    </source>
</evidence>
<accession>A0A0A1ZLD4</accession>
<dbReference type="STRING" id="59925.EU91_0126"/>
<name>A0A0A1ZLD4_PROMR</name>
<proteinExistence type="predicted"/>
<evidence type="ECO:0000313" key="2">
    <source>
        <dbReference type="Proteomes" id="UP000030598"/>
    </source>
</evidence>
<dbReference type="OrthoDB" id="540898at2"/>
<dbReference type="AlphaFoldDB" id="A0A0A1ZLD4"/>
<reference evidence="2" key="1">
    <citation type="journal article" date="2014" name="Sci. Data">
        <title>Genomes of diverse isolates of the marine cyanobacterium Prochlorococcus.</title>
        <authorList>
            <person name="Biller S."/>
            <person name="Berube P."/>
            <person name="Thompson J."/>
            <person name="Kelly L."/>
            <person name="Roggensack S."/>
            <person name="Awad L."/>
            <person name="Roache-Johnson K."/>
            <person name="Ding H."/>
            <person name="Giovannoni S.J."/>
            <person name="Moore L.R."/>
            <person name="Chisholm S.W."/>
        </authorList>
    </citation>
    <scope>NUCLEOTIDE SEQUENCE [LARGE SCALE GENOMIC DNA]</scope>
    <source>
        <strain evidence="2">GP2</strain>
    </source>
</reference>
<dbReference type="eggNOG" id="ENOG50306NK">
    <property type="taxonomic scope" value="Bacteria"/>
</dbReference>
<comment type="caution">
    <text evidence="1">The sequence shown here is derived from an EMBL/GenBank/DDBJ whole genome shotgun (WGS) entry which is preliminary data.</text>
</comment>
<organism evidence="1 2">
    <name type="scientific">Prochlorococcus marinus str. GP2</name>
    <dbReference type="NCBI Taxonomy" id="59925"/>
    <lineage>
        <taxon>Bacteria</taxon>
        <taxon>Bacillati</taxon>
        <taxon>Cyanobacteriota</taxon>
        <taxon>Cyanophyceae</taxon>
        <taxon>Synechococcales</taxon>
        <taxon>Prochlorococcaceae</taxon>
        <taxon>Prochlorococcus</taxon>
    </lineage>
</organism>
<gene>
    <name evidence="1" type="ORF">EU91_0126</name>
</gene>